<name>A0A3N9X5J3_9ACTN</name>
<evidence type="ECO:0000313" key="16">
    <source>
        <dbReference type="Proteomes" id="UP000266889"/>
    </source>
</evidence>
<feature type="coiled-coil region" evidence="9">
    <location>
        <begin position="170"/>
        <end position="198"/>
    </location>
</feature>
<dbReference type="InterPro" id="IPR036890">
    <property type="entry name" value="HATPase_C_sf"/>
</dbReference>
<feature type="transmembrane region" description="Helical" evidence="11">
    <location>
        <begin position="121"/>
        <end position="144"/>
    </location>
</feature>
<dbReference type="GO" id="GO:0046983">
    <property type="term" value="F:protein dimerization activity"/>
    <property type="evidence" value="ECO:0007669"/>
    <property type="project" value="InterPro"/>
</dbReference>
<proteinExistence type="predicted"/>
<dbReference type="Pfam" id="PF23539">
    <property type="entry name" value="DUF7134"/>
    <property type="match status" value="1"/>
</dbReference>
<keyword evidence="3" id="KW-0597">Phosphoprotein</keyword>
<evidence type="ECO:0000256" key="8">
    <source>
        <dbReference type="ARBA" id="ARBA00023012"/>
    </source>
</evidence>
<dbReference type="SUPFAM" id="SSF55874">
    <property type="entry name" value="ATPase domain of HSP90 chaperone/DNA topoisomerase II/histidine kinase"/>
    <property type="match status" value="1"/>
</dbReference>
<keyword evidence="16" id="KW-1185">Reference proteome</keyword>
<dbReference type="EC" id="2.7.13.3" evidence="2"/>
<evidence type="ECO:0000259" key="13">
    <source>
        <dbReference type="Pfam" id="PF07730"/>
    </source>
</evidence>
<evidence type="ECO:0000313" key="15">
    <source>
        <dbReference type="EMBL" id="RQX08291.1"/>
    </source>
</evidence>
<dbReference type="InterPro" id="IPR003594">
    <property type="entry name" value="HATPase_dom"/>
</dbReference>
<evidence type="ECO:0000259" key="12">
    <source>
        <dbReference type="Pfam" id="PF02518"/>
    </source>
</evidence>
<feature type="domain" description="Histidine kinase/HSP90-like ATPase" evidence="12">
    <location>
        <begin position="315"/>
        <end position="406"/>
    </location>
</feature>
<keyword evidence="6 15" id="KW-0418">Kinase</keyword>
<feature type="transmembrane region" description="Helical" evidence="11">
    <location>
        <begin position="51"/>
        <end position="68"/>
    </location>
</feature>
<feature type="transmembrane region" description="Helical" evidence="11">
    <location>
        <begin position="97"/>
        <end position="114"/>
    </location>
</feature>
<keyword evidence="4" id="KW-0808">Transferase</keyword>
<dbReference type="Pfam" id="PF07730">
    <property type="entry name" value="HisKA_3"/>
    <property type="match status" value="1"/>
</dbReference>
<evidence type="ECO:0000256" key="5">
    <source>
        <dbReference type="ARBA" id="ARBA00022741"/>
    </source>
</evidence>
<accession>A0A3N9X5J3</accession>
<gene>
    <name evidence="15" type="ORF">DLJ58_18710</name>
</gene>
<reference evidence="15 16" key="1">
    <citation type="submission" date="2018-05" db="EMBL/GenBank/DDBJ databases">
        <title>Micromonospora from Atacama Desert.</title>
        <authorList>
            <person name="Carro L."/>
            <person name="Goodfellow M."/>
            <person name="Klenk H.-P."/>
        </authorList>
    </citation>
    <scope>NUCLEOTIDE SEQUENCE [LARGE SCALE GENOMIC DNA]</scope>
    <source>
        <strain evidence="15 16">LB32</strain>
    </source>
</reference>
<dbReference type="Pfam" id="PF02518">
    <property type="entry name" value="HATPase_c"/>
    <property type="match status" value="1"/>
</dbReference>
<protein>
    <recommendedName>
        <fullName evidence="2">histidine kinase</fullName>
        <ecNumber evidence="2">2.7.13.3</ecNumber>
    </recommendedName>
</protein>
<comment type="catalytic activity">
    <reaction evidence="1">
        <text>ATP + protein L-histidine = ADP + protein N-phospho-L-histidine.</text>
        <dbReference type="EC" id="2.7.13.3"/>
    </reaction>
</comment>
<evidence type="ECO:0000259" key="14">
    <source>
        <dbReference type="Pfam" id="PF23539"/>
    </source>
</evidence>
<keyword evidence="11" id="KW-0472">Membrane</keyword>
<evidence type="ECO:0000256" key="7">
    <source>
        <dbReference type="ARBA" id="ARBA00022840"/>
    </source>
</evidence>
<evidence type="ECO:0000256" key="6">
    <source>
        <dbReference type="ARBA" id="ARBA00022777"/>
    </source>
</evidence>
<evidence type="ECO:0000256" key="2">
    <source>
        <dbReference type="ARBA" id="ARBA00012438"/>
    </source>
</evidence>
<dbReference type="OrthoDB" id="227596at2"/>
<keyword evidence="9" id="KW-0175">Coiled coil</keyword>
<keyword evidence="7" id="KW-0067">ATP-binding</keyword>
<dbReference type="GO" id="GO:0005524">
    <property type="term" value="F:ATP binding"/>
    <property type="evidence" value="ECO:0007669"/>
    <property type="project" value="UniProtKB-KW"/>
</dbReference>
<keyword evidence="11" id="KW-0812">Transmembrane</keyword>
<dbReference type="InterPro" id="IPR050482">
    <property type="entry name" value="Sensor_HK_TwoCompSys"/>
</dbReference>
<feature type="transmembrane region" description="Helical" evidence="11">
    <location>
        <begin position="26"/>
        <end position="45"/>
    </location>
</feature>
<dbReference type="RefSeq" id="WP_124858159.1">
    <property type="nucleotide sequence ID" value="NZ_JBEXYX010000002.1"/>
</dbReference>
<dbReference type="GO" id="GO:0000155">
    <property type="term" value="F:phosphorelay sensor kinase activity"/>
    <property type="evidence" value="ECO:0007669"/>
    <property type="project" value="InterPro"/>
</dbReference>
<dbReference type="PANTHER" id="PTHR24421">
    <property type="entry name" value="NITRATE/NITRITE SENSOR PROTEIN NARX-RELATED"/>
    <property type="match status" value="1"/>
</dbReference>
<feature type="transmembrane region" description="Helical" evidence="11">
    <location>
        <begin position="75"/>
        <end position="91"/>
    </location>
</feature>
<keyword evidence="8" id="KW-0902">Two-component regulatory system</keyword>
<feature type="domain" description="DUF7134" evidence="14">
    <location>
        <begin position="25"/>
        <end position="171"/>
    </location>
</feature>
<comment type="caution">
    <text evidence="15">The sequence shown here is derived from an EMBL/GenBank/DDBJ whole genome shotgun (WGS) entry which is preliminary data.</text>
</comment>
<evidence type="ECO:0000256" key="9">
    <source>
        <dbReference type="SAM" id="Coils"/>
    </source>
</evidence>
<feature type="domain" description="Signal transduction histidine kinase subgroup 3 dimerisation and phosphoacceptor" evidence="13">
    <location>
        <begin position="196"/>
        <end position="261"/>
    </location>
</feature>
<evidence type="ECO:0000256" key="3">
    <source>
        <dbReference type="ARBA" id="ARBA00022553"/>
    </source>
</evidence>
<dbReference type="Gene3D" id="1.20.5.1930">
    <property type="match status" value="1"/>
</dbReference>
<dbReference type="AlphaFoldDB" id="A0A3N9X5J3"/>
<dbReference type="InterPro" id="IPR011712">
    <property type="entry name" value="Sig_transdc_His_kin_sub3_dim/P"/>
</dbReference>
<dbReference type="CDD" id="cd16917">
    <property type="entry name" value="HATPase_UhpB-NarQ-NarX-like"/>
    <property type="match status" value="1"/>
</dbReference>
<sequence>MTTGSVCLVNVMDMRRRRTDLPSPDLLDIALAVGSFGLFTLPVLIRGSGHSPAAAVVVFGAAVAVPLVVRRAAPVPVLITVSSVLVVAALTDVGFTVFHSNAGPALAIAVLTVADRLPRAVSLRVGVAAVGLVTAAELIAMQLHPATGQNAIQLVLAIPAWLVGYAFGSRRQAERRLRMEEEERAREAERRVRAEERVRVSADVHDIVSHTLSMIAVRSGVARMVLEQRPGEALVALAAIETASRSALDELRAVLQSLRDAPEDLVRTGGPLAAGPTVDRRTLAHIRSLVDDLREDGHPITLSLTTDAGAPPAVEESAYRVVQEALTNVVRHAGRATTSVEVERGPEGLDVTVVNDVPVAGTFKAGRGSGNGLAGMRDRVSLYDGTVEAGPRRNGGYAVRVHFPLPPATRPEPGDRTGRRRRG</sequence>
<dbReference type="EMBL" id="QGSY01000198">
    <property type="protein sequence ID" value="RQX08291.1"/>
    <property type="molecule type" value="Genomic_DNA"/>
</dbReference>
<evidence type="ECO:0000256" key="1">
    <source>
        <dbReference type="ARBA" id="ARBA00000085"/>
    </source>
</evidence>
<dbReference type="InterPro" id="IPR055558">
    <property type="entry name" value="DUF7134"/>
</dbReference>
<evidence type="ECO:0000256" key="4">
    <source>
        <dbReference type="ARBA" id="ARBA00022679"/>
    </source>
</evidence>
<evidence type="ECO:0000256" key="11">
    <source>
        <dbReference type="SAM" id="Phobius"/>
    </source>
</evidence>
<dbReference type="Gene3D" id="3.30.565.10">
    <property type="entry name" value="Histidine kinase-like ATPase, C-terminal domain"/>
    <property type="match status" value="1"/>
</dbReference>
<dbReference type="PANTHER" id="PTHR24421:SF10">
    <property type="entry name" value="NITRATE_NITRITE SENSOR PROTEIN NARQ"/>
    <property type="match status" value="1"/>
</dbReference>
<dbReference type="GO" id="GO:0016020">
    <property type="term" value="C:membrane"/>
    <property type="evidence" value="ECO:0007669"/>
    <property type="project" value="InterPro"/>
</dbReference>
<feature type="transmembrane region" description="Helical" evidence="11">
    <location>
        <begin position="150"/>
        <end position="168"/>
    </location>
</feature>
<dbReference type="Proteomes" id="UP000266889">
    <property type="component" value="Unassembled WGS sequence"/>
</dbReference>
<keyword evidence="5" id="KW-0547">Nucleotide-binding</keyword>
<organism evidence="15 16">
    <name type="scientific">Micromonospora arida</name>
    <dbReference type="NCBI Taxonomy" id="2203715"/>
    <lineage>
        <taxon>Bacteria</taxon>
        <taxon>Bacillati</taxon>
        <taxon>Actinomycetota</taxon>
        <taxon>Actinomycetes</taxon>
        <taxon>Micromonosporales</taxon>
        <taxon>Micromonosporaceae</taxon>
        <taxon>Micromonospora</taxon>
    </lineage>
</organism>
<evidence type="ECO:0000256" key="10">
    <source>
        <dbReference type="SAM" id="MobiDB-lite"/>
    </source>
</evidence>
<feature type="region of interest" description="Disordered" evidence="10">
    <location>
        <begin position="391"/>
        <end position="423"/>
    </location>
</feature>
<keyword evidence="11" id="KW-1133">Transmembrane helix</keyword>